<accession>A0ABX6C2E7</accession>
<evidence type="ECO:0000256" key="1">
    <source>
        <dbReference type="SAM" id="SignalP"/>
    </source>
</evidence>
<name>A0ABX6C2E7_9CHLR</name>
<evidence type="ECO:0000313" key="3">
    <source>
        <dbReference type="Proteomes" id="UP000326331"/>
    </source>
</evidence>
<evidence type="ECO:0008006" key="4">
    <source>
        <dbReference type="Google" id="ProtNLM"/>
    </source>
</evidence>
<proteinExistence type="predicted"/>
<dbReference type="RefSeq" id="WP_158066543.1">
    <property type="nucleotide sequence ID" value="NZ_CP042829.1"/>
</dbReference>
<dbReference type="Proteomes" id="UP000326331">
    <property type="component" value="Chromosome"/>
</dbReference>
<dbReference type="PROSITE" id="PS51257">
    <property type="entry name" value="PROKAR_LIPOPROTEIN"/>
    <property type="match status" value="1"/>
</dbReference>
<sequence>MRRGAMLAALAGAAAVLAACGTADANFPAETVCPSPQAVPTSRATPGAVSPQAFVGRVRAGAAELRRAREELREVYPNDTFYRREAFRPDFAAYADRTLCLAQELRALQAPTERLAAWKARVDGALDELIAHTAAGREAVRRRNVSAYREWYREADARIDAVETAAAAAP</sequence>
<reference evidence="2 3" key="1">
    <citation type="submission" date="2019-08" db="EMBL/GenBank/DDBJ databases">
        <authorList>
            <person name="Toschakov S.V."/>
        </authorList>
    </citation>
    <scope>NUCLEOTIDE SEQUENCE [LARGE SCALE GENOMIC DNA]</scope>
    <source>
        <strain evidence="2 3">3753O</strain>
    </source>
</reference>
<organism evidence="2 3">
    <name type="scientific">Tepidiforma bonchosmolovskayae</name>
    <dbReference type="NCBI Taxonomy" id="2601677"/>
    <lineage>
        <taxon>Bacteria</taxon>
        <taxon>Bacillati</taxon>
        <taxon>Chloroflexota</taxon>
        <taxon>Tepidiformia</taxon>
        <taxon>Tepidiformales</taxon>
        <taxon>Tepidiformaceae</taxon>
        <taxon>Tepidiforma</taxon>
    </lineage>
</organism>
<reference evidence="2 3" key="2">
    <citation type="submission" date="2019-10" db="EMBL/GenBank/DDBJ databases">
        <title>Thermopilla bonchosmolovskayae gen. nov., sp. nov., a moderately thermophilic Chloroflexi bacterium from a Chukotka hot spring (Arctic, Russia), representing a novel classis Thermopillaia, which include previously uncultivated lineage OLB14.</title>
        <authorList>
            <person name="Kochetkova T.V."/>
            <person name="Zayulina K.S."/>
            <person name="Zhigarkov V.S."/>
            <person name="Minaev N.V."/>
            <person name="Novikov A."/>
            <person name="Toshchakov S.V."/>
            <person name="Elcheninov A.G."/>
            <person name="Kublanov I.V."/>
        </authorList>
    </citation>
    <scope>NUCLEOTIDE SEQUENCE [LARGE SCALE GENOMIC DNA]</scope>
    <source>
        <strain evidence="2 3">3753O</strain>
    </source>
</reference>
<keyword evidence="1" id="KW-0732">Signal</keyword>
<keyword evidence="3" id="KW-1185">Reference proteome</keyword>
<evidence type="ECO:0000313" key="2">
    <source>
        <dbReference type="EMBL" id="QFG02616.1"/>
    </source>
</evidence>
<protein>
    <recommendedName>
        <fullName evidence="4">Lipoprotein</fullName>
    </recommendedName>
</protein>
<feature type="signal peptide" evidence="1">
    <location>
        <begin position="1"/>
        <end position="25"/>
    </location>
</feature>
<gene>
    <name evidence="2" type="ORF">Tbon_04690</name>
</gene>
<dbReference type="EMBL" id="CP042829">
    <property type="protein sequence ID" value="QFG02616.1"/>
    <property type="molecule type" value="Genomic_DNA"/>
</dbReference>
<feature type="chain" id="PRO_5046601557" description="Lipoprotein" evidence="1">
    <location>
        <begin position="26"/>
        <end position="170"/>
    </location>
</feature>